<feature type="compositionally biased region" description="Acidic residues" evidence="1">
    <location>
        <begin position="253"/>
        <end position="280"/>
    </location>
</feature>
<reference evidence="2" key="1">
    <citation type="submission" date="2015-12" db="EMBL/GenBank/DDBJ databases">
        <title>De novo transcriptome assembly of four potential Pierce s Disease insect vectors from Arizona vineyards.</title>
        <authorList>
            <person name="Tassone E.E."/>
        </authorList>
    </citation>
    <scope>NUCLEOTIDE SEQUENCE</scope>
</reference>
<feature type="non-terminal residue" evidence="2">
    <location>
        <position position="1"/>
    </location>
</feature>
<sequence length="361" mass="40031">ESISVLDLSASHERDRQYSVSRVCSGTDSVFGDFMHEVYRRSVSTVQSSGFASPESLSSSEDNLVFGYLRACSDSRVPRSFDRVESLDSTEEIASNYLSEESDPRFLSSLQVELLDPTEDHVASGSLCGQPDTGLSQSFHRVESIDCSEDNWTGCGQPDTRLSKSFHRVKSIDGSEDNCTGCGKSDTQVPQWTPHGLHTSRKTWSFFPRVSCAKCKAGNIRCLCKDVVERHQEEIWTSFINNDQRCSKIRLEESEESSSESEDGDDEDSSDEDSSDEDDNNVMFLVDNEEDDGDEDADGDRDNVIVLVDDEDNLGEDEDEHYIVEEAEDSSTSSCSSTTSTTSDDEDGTSVEVEEILTDSE</sequence>
<feature type="region of interest" description="Disordered" evidence="1">
    <location>
        <begin position="250"/>
        <end position="361"/>
    </location>
</feature>
<name>A0A1B6C6M2_9HEMI</name>
<evidence type="ECO:0000313" key="2">
    <source>
        <dbReference type="EMBL" id="JAS09158.1"/>
    </source>
</evidence>
<feature type="compositionally biased region" description="Acidic residues" evidence="1">
    <location>
        <begin position="287"/>
        <end position="299"/>
    </location>
</feature>
<dbReference type="AlphaFoldDB" id="A0A1B6C6M2"/>
<evidence type="ECO:0000256" key="1">
    <source>
        <dbReference type="SAM" id="MobiDB-lite"/>
    </source>
</evidence>
<feature type="compositionally biased region" description="Acidic residues" evidence="1">
    <location>
        <begin position="308"/>
        <end position="329"/>
    </location>
</feature>
<feature type="compositionally biased region" description="Low complexity" evidence="1">
    <location>
        <begin position="330"/>
        <end position="342"/>
    </location>
</feature>
<feature type="non-terminal residue" evidence="2">
    <location>
        <position position="361"/>
    </location>
</feature>
<accession>A0A1B6C6M2</accession>
<protein>
    <submittedName>
        <fullName evidence="2">Uncharacterized protein</fullName>
    </submittedName>
</protein>
<organism evidence="2">
    <name type="scientific">Clastoptera arizonana</name>
    <name type="common">Arizona spittle bug</name>
    <dbReference type="NCBI Taxonomy" id="38151"/>
    <lineage>
        <taxon>Eukaryota</taxon>
        <taxon>Metazoa</taxon>
        <taxon>Ecdysozoa</taxon>
        <taxon>Arthropoda</taxon>
        <taxon>Hexapoda</taxon>
        <taxon>Insecta</taxon>
        <taxon>Pterygota</taxon>
        <taxon>Neoptera</taxon>
        <taxon>Paraneoptera</taxon>
        <taxon>Hemiptera</taxon>
        <taxon>Auchenorrhyncha</taxon>
        <taxon>Cercopoidea</taxon>
        <taxon>Clastopteridae</taxon>
        <taxon>Clastoptera</taxon>
    </lineage>
</organism>
<proteinExistence type="predicted"/>
<feature type="compositionally biased region" description="Acidic residues" evidence="1">
    <location>
        <begin position="343"/>
        <end position="361"/>
    </location>
</feature>
<dbReference type="EMBL" id="GEDC01028140">
    <property type="protein sequence ID" value="JAS09158.1"/>
    <property type="molecule type" value="Transcribed_RNA"/>
</dbReference>
<gene>
    <name evidence="2" type="ORF">g.10085</name>
</gene>